<gene>
    <name evidence="1" type="ORF">IWW36_002567</name>
</gene>
<dbReference type="Proteomes" id="UP001139887">
    <property type="component" value="Unassembled WGS sequence"/>
</dbReference>
<evidence type="ECO:0000313" key="2">
    <source>
        <dbReference type="Proteomes" id="UP001139887"/>
    </source>
</evidence>
<proteinExistence type="predicted"/>
<organism evidence="1 2">
    <name type="scientific">Coemansia brasiliensis</name>
    <dbReference type="NCBI Taxonomy" id="2650707"/>
    <lineage>
        <taxon>Eukaryota</taxon>
        <taxon>Fungi</taxon>
        <taxon>Fungi incertae sedis</taxon>
        <taxon>Zoopagomycota</taxon>
        <taxon>Kickxellomycotina</taxon>
        <taxon>Kickxellomycetes</taxon>
        <taxon>Kickxellales</taxon>
        <taxon>Kickxellaceae</taxon>
        <taxon>Coemansia</taxon>
    </lineage>
</organism>
<evidence type="ECO:0000313" key="1">
    <source>
        <dbReference type="EMBL" id="KAJ2849529.1"/>
    </source>
</evidence>
<sequence length="68" mass="7832">MSKEQAATAAQFLVVNSEKNVELIRKDEVDSFDALKEWVLTRLNPEENNFDEVKNDSETDYILLEVKA</sequence>
<dbReference type="EMBL" id="JANBUW010000073">
    <property type="protein sequence ID" value="KAJ2849529.1"/>
    <property type="molecule type" value="Genomic_DNA"/>
</dbReference>
<protein>
    <submittedName>
        <fullName evidence="1">Uncharacterized protein</fullName>
    </submittedName>
</protein>
<reference evidence="1" key="1">
    <citation type="submission" date="2022-07" db="EMBL/GenBank/DDBJ databases">
        <title>Phylogenomic reconstructions and comparative analyses of Kickxellomycotina fungi.</title>
        <authorList>
            <person name="Reynolds N.K."/>
            <person name="Stajich J.E."/>
            <person name="Barry K."/>
            <person name="Grigoriev I.V."/>
            <person name="Crous P."/>
            <person name="Smith M.E."/>
        </authorList>
    </citation>
    <scope>NUCLEOTIDE SEQUENCE</scope>
    <source>
        <strain evidence="1">NRRL 1566</strain>
    </source>
</reference>
<dbReference type="AlphaFoldDB" id="A0A9W8LZC1"/>
<comment type="caution">
    <text evidence="1">The sequence shown here is derived from an EMBL/GenBank/DDBJ whole genome shotgun (WGS) entry which is preliminary data.</text>
</comment>
<keyword evidence="2" id="KW-1185">Reference proteome</keyword>
<accession>A0A9W8LZC1</accession>
<name>A0A9W8LZC1_9FUNG</name>